<evidence type="ECO:0000313" key="7">
    <source>
        <dbReference type="EMBL" id="SPZ92702.1"/>
    </source>
</evidence>
<dbReference type="InterPro" id="IPR000184">
    <property type="entry name" value="Bac_surfAg_D15"/>
</dbReference>
<reference evidence="7 8" key="1">
    <citation type="submission" date="2018-06" db="EMBL/GenBank/DDBJ databases">
        <authorList>
            <consortium name="Pathogen Informatics"/>
            <person name="Doyle S."/>
        </authorList>
    </citation>
    <scope>NUCLEOTIDE SEQUENCE [LARGE SCALE GENOMIC DNA]</scope>
    <source>
        <strain evidence="7 8">NCTC11343</strain>
    </source>
</reference>
<dbReference type="GeneID" id="97179606"/>
<dbReference type="Pfam" id="PF01103">
    <property type="entry name" value="Omp85"/>
    <property type="match status" value="1"/>
</dbReference>
<protein>
    <submittedName>
        <fullName evidence="7">Outer membrane protein/protective antigen OMA87</fullName>
    </submittedName>
</protein>
<dbReference type="Proteomes" id="UP000251241">
    <property type="component" value="Unassembled WGS sequence"/>
</dbReference>
<dbReference type="EMBL" id="UAUU01000011">
    <property type="protein sequence ID" value="SPZ92702.1"/>
    <property type="molecule type" value="Genomic_DNA"/>
</dbReference>
<name>A0A2X2JEG9_SPHMU</name>
<organism evidence="7 8">
    <name type="scientific">Sphingobacterium multivorum</name>
    <dbReference type="NCBI Taxonomy" id="28454"/>
    <lineage>
        <taxon>Bacteria</taxon>
        <taxon>Pseudomonadati</taxon>
        <taxon>Bacteroidota</taxon>
        <taxon>Sphingobacteriia</taxon>
        <taxon>Sphingobacteriales</taxon>
        <taxon>Sphingobacteriaceae</taxon>
        <taxon>Sphingobacterium</taxon>
    </lineage>
</organism>
<evidence type="ECO:0000259" key="6">
    <source>
        <dbReference type="Pfam" id="PF01103"/>
    </source>
</evidence>
<dbReference type="GO" id="GO:0019867">
    <property type="term" value="C:outer membrane"/>
    <property type="evidence" value="ECO:0007669"/>
    <property type="project" value="InterPro"/>
</dbReference>
<evidence type="ECO:0000313" key="8">
    <source>
        <dbReference type="Proteomes" id="UP000251241"/>
    </source>
</evidence>
<keyword evidence="5" id="KW-0998">Cell outer membrane</keyword>
<evidence type="ECO:0000256" key="3">
    <source>
        <dbReference type="ARBA" id="ARBA00022729"/>
    </source>
</evidence>
<dbReference type="AlphaFoldDB" id="A0A2X2JEG9"/>
<keyword evidence="3" id="KW-0732">Signal</keyword>
<evidence type="ECO:0000256" key="2">
    <source>
        <dbReference type="ARBA" id="ARBA00022692"/>
    </source>
</evidence>
<dbReference type="InterPro" id="IPR039910">
    <property type="entry name" value="D15-like"/>
</dbReference>
<dbReference type="PANTHER" id="PTHR12815:SF47">
    <property type="entry name" value="TRANSLOCATION AND ASSEMBLY MODULE SUBUNIT TAMA"/>
    <property type="match status" value="1"/>
</dbReference>
<keyword evidence="2" id="KW-0812">Transmembrane</keyword>
<gene>
    <name evidence="7" type="ORF">NCTC11343_04690</name>
</gene>
<keyword evidence="4" id="KW-0472">Membrane</keyword>
<proteinExistence type="predicted"/>
<evidence type="ECO:0000256" key="4">
    <source>
        <dbReference type="ARBA" id="ARBA00023136"/>
    </source>
</evidence>
<accession>A0A2X2JEG9</accession>
<sequence>MKTKKGLTMQIKLQGLIGLFIISGIIAACSSTKNLPEGESLYVKGNVNIASDTISKKNKEKLATYLAESLRPKPNKRLLGMPYKLYFNNMAGDTANSNFIKRFLKKIGEEPVLLSDVNREYNENLLRNRLENIGFFNAEVTSDTTVENKKATVDYTAKPNLIYRIKSVTFDVDSTTQLGRDIQGTSGESLLRPNNNYSLDVVLNERDRIDNVLKNKGYYYFSPDYILVQVDSTIGNHKVNLYVTVKKEAPEQARVPSKINKIYIYPNYTETGAGYQRSARNAEPFDSSYYFIDPKHSFRKPVIANHIFFKQGDLYNRDAHNRTISHLVNLNSWKFVKNNFVDSKEVPNALDVYYYLTPLPKKSIRVELLGKMASVYNGTEVNVNWTLRNAFKGAEKLNINVFGGYELQTGGNADLNSSYFRYGTEATLTFPRILTPFGTINPSRQFIPNTYIKARYEFLNRRKAYTLNSMALSYGYTWQENEEKQHDLALMEITYVQPRGISESYKMQMDTIPALRHVIDPQFTIGPNYNFTFQNTMKKHLQNTFYFKGNLDLSGNILGLIKGADFNKGKTFKLFDAYFSQYIKASVDGRHYFKLSENSQLASRVSIGMSYSYGNSRSLPYLKQYYVGGPNSIRAFGARAIGPGTVAPERLGNGLFYADQTGDIKLELNTEYRAKIAGPVHWAAFIDAGNVWLQREDENKPGGKFSKDFLKELAVGGGLGLRFDFTFLILRTDFSIPFRIPYLPEGERWVLKDIDFGSSRWRKDNLMFNLAIGYPF</sequence>
<evidence type="ECO:0000256" key="1">
    <source>
        <dbReference type="ARBA" id="ARBA00004370"/>
    </source>
</evidence>
<dbReference type="RefSeq" id="WP_112375992.1">
    <property type="nucleotide sequence ID" value="NZ_CP069793.1"/>
</dbReference>
<evidence type="ECO:0000256" key="5">
    <source>
        <dbReference type="ARBA" id="ARBA00023237"/>
    </source>
</evidence>
<dbReference type="Gene3D" id="2.40.160.50">
    <property type="entry name" value="membrane protein fhac: a member of the omp85/tpsb transporter family"/>
    <property type="match status" value="1"/>
</dbReference>
<dbReference type="PROSITE" id="PS51257">
    <property type="entry name" value="PROKAR_LIPOPROTEIN"/>
    <property type="match status" value="1"/>
</dbReference>
<comment type="subcellular location">
    <subcellularLocation>
        <location evidence="1">Membrane</location>
    </subcellularLocation>
</comment>
<feature type="domain" description="Bacterial surface antigen (D15)" evidence="6">
    <location>
        <begin position="379"/>
        <end position="739"/>
    </location>
</feature>
<dbReference type="PANTHER" id="PTHR12815">
    <property type="entry name" value="SORTING AND ASSEMBLY MACHINERY SAMM50 PROTEIN FAMILY MEMBER"/>
    <property type="match status" value="1"/>
</dbReference>